<dbReference type="PROSITE" id="PS51257">
    <property type="entry name" value="PROKAR_LIPOPROTEIN"/>
    <property type="match status" value="1"/>
</dbReference>
<evidence type="ECO:0000313" key="3">
    <source>
        <dbReference type="Proteomes" id="UP000224634"/>
    </source>
</evidence>
<dbReference type="Proteomes" id="UP000224634">
    <property type="component" value="Unassembled WGS sequence"/>
</dbReference>
<evidence type="ECO:0000313" key="2">
    <source>
        <dbReference type="EMBL" id="PGH21405.1"/>
    </source>
</evidence>
<organism evidence="2 3">
    <name type="scientific">Polytolypa hystricis (strain UAMH7299)</name>
    <dbReference type="NCBI Taxonomy" id="1447883"/>
    <lineage>
        <taxon>Eukaryota</taxon>
        <taxon>Fungi</taxon>
        <taxon>Dikarya</taxon>
        <taxon>Ascomycota</taxon>
        <taxon>Pezizomycotina</taxon>
        <taxon>Eurotiomycetes</taxon>
        <taxon>Eurotiomycetidae</taxon>
        <taxon>Onygenales</taxon>
        <taxon>Onygenales incertae sedis</taxon>
        <taxon>Polytolypa</taxon>
    </lineage>
</organism>
<dbReference type="EMBL" id="PDNA01000036">
    <property type="protein sequence ID" value="PGH21405.1"/>
    <property type="molecule type" value="Genomic_DNA"/>
</dbReference>
<dbReference type="OrthoDB" id="2735536at2759"/>
<feature type="compositionally biased region" description="Polar residues" evidence="1">
    <location>
        <begin position="221"/>
        <end position="231"/>
    </location>
</feature>
<name>A0A2B7YJD0_POLH7</name>
<protein>
    <recommendedName>
        <fullName evidence="4">Mitochondrial ribosomal protein MRP51</fullName>
    </recommendedName>
</protein>
<dbReference type="Pfam" id="PF11709">
    <property type="entry name" value="Mit_ribos_Mrp51"/>
    <property type="match status" value="1"/>
</dbReference>
<gene>
    <name evidence="2" type="ORF">AJ80_03322</name>
</gene>
<keyword evidence="3" id="KW-1185">Reference proteome</keyword>
<evidence type="ECO:0000256" key="1">
    <source>
        <dbReference type="SAM" id="MobiDB-lite"/>
    </source>
</evidence>
<comment type="caution">
    <text evidence="2">The sequence shown here is derived from an EMBL/GenBank/DDBJ whole genome shotgun (WGS) entry which is preliminary data.</text>
</comment>
<dbReference type="AlphaFoldDB" id="A0A2B7YJD0"/>
<reference evidence="2 3" key="1">
    <citation type="submission" date="2017-10" db="EMBL/GenBank/DDBJ databases">
        <title>Comparative genomics in systemic dimorphic fungi from Ajellomycetaceae.</title>
        <authorList>
            <person name="Munoz J.F."/>
            <person name="Mcewen J.G."/>
            <person name="Clay O.K."/>
            <person name="Cuomo C.A."/>
        </authorList>
    </citation>
    <scope>NUCLEOTIDE SEQUENCE [LARGE SCALE GENOMIC DNA]</scope>
    <source>
        <strain evidence="2 3">UAMH7299</strain>
    </source>
</reference>
<dbReference type="PANTHER" id="PTHR28058">
    <property type="entry name" value="37S RIBOSOMAL PROTEIN MRP51, MITOCHONDRIAL"/>
    <property type="match status" value="1"/>
</dbReference>
<dbReference type="PANTHER" id="PTHR28058:SF1">
    <property type="entry name" value="SMALL RIBOSOMAL SUBUNIT PROTEIN BS1M"/>
    <property type="match status" value="1"/>
</dbReference>
<dbReference type="InterPro" id="IPR016712">
    <property type="entry name" value="Rbsml_bS1m-like"/>
</dbReference>
<proteinExistence type="predicted"/>
<sequence length="535" mass="57758">MFTISKNNSLEFTLSIHSALVLSCLLATKPRLRKWSLPTPAAKILWTSLTTNATITRNTLLSISIAVSHSSEALLAGLKGTMTAARLSPTANLLRQSRLFALPPTLSPPAKAATSSRVFESDTATLPYPIRASIATPDSSLARGDWGLKRPLPAKSTTQSSSNPVVRINQLDTFEHITDFESASDHVVTLKKWQELSIPISRPRTTGISIRAGGGRHESVFESTTDNTDGSLGQEEVQRYRFRGPWLAGQTDVEFDTYLKTARRQKSEFLSNLRELVAARRLADSRRKAMDSGKDLSGLRNAAPLTDEQFETALRQLRANPAALGPAIYQFLDLAPPPRVPSDRVHVKRWGHPASNVATTEYAQAGPPVTHPSAGLSYLRTGALVDNHASFGPQIHSKPAIARILKPKRRQNGSTFKAVAGVAGVVTEDINAHAFREINGPSGISDLDPYAPGGAKYWVRPVLATINPAGKVKLYIDRATDTAKAIHGVLPPKEPLPDFVPGQGLRPTIAPLKHTSTRASGGASAETKDFLDALA</sequence>
<dbReference type="GO" id="GO:0003735">
    <property type="term" value="F:structural constituent of ribosome"/>
    <property type="evidence" value="ECO:0007669"/>
    <property type="project" value="TreeGrafter"/>
</dbReference>
<evidence type="ECO:0008006" key="4">
    <source>
        <dbReference type="Google" id="ProtNLM"/>
    </source>
</evidence>
<dbReference type="GO" id="GO:0005763">
    <property type="term" value="C:mitochondrial small ribosomal subunit"/>
    <property type="evidence" value="ECO:0007669"/>
    <property type="project" value="TreeGrafter"/>
</dbReference>
<dbReference type="GO" id="GO:0070124">
    <property type="term" value="P:mitochondrial translational initiation"/>
    <property type="evidence" value="ECO:0007669"/>
    <property type="project" value="TreeGrafter"/>
</dbReference>
<accession>A0A2B7YJD0</accession>
<feature type="region of interest" description="Disordered" evidence="1">
    <location>
        <begin position="207"/>
        <end position="232"/>
    </location>
</feature>
<dbReference type="STRING" id="1447883.A0A2B7YJD0"/>